<dbReference type="PANTHER" id="PTHR37309:SF1">
    <property type="entry name" value="SLR0284 PROTEIN"/>
    <property type="match status" value="1"/>
</dbReference>
<keyword evidence="1" id="KW-0472">Membrane</keyword>
<name>A0ABW4BDU4_9LACO</name>
<sequence length="113" mass="12221">MGFIRKVVLTMVIFIVYSQLFPAQLYVADWQTALTGAVVLGLLNGLLRPILKVLTFPLTLLTLGISLLILNALMVSLMAHLVPGIIFSGFGAEMILAIIVSVVNATLGEPRRD</sequence>
<dbReference type="PANTHER" id="PTHR37309">
    <property type="entry name" value="SLR0284 PROTEIN"/>
    <property type="match status" value="1"/>
</dbReference>
<feature type="transmembrane region" description="Helical" evidence="1">
    <location>
        <begin position="58"/>
        <end position="79"/>
    </location>
</feature>
<dbReference type="EMBL" id="JBHTOA010000018">
    <property type="protein sequence ID" value="MFD1398484.1"/>
    <property type="molecule type" value="Genomic_DNA"/>
</dbReference>
<protein>
    <submittedName>
        <fullName evidence="2">Phage holin family protein</fullName>
    </submittedName>
</protein>
<evidence type="ECO:0000313" key="3">
    <source>
        <dbReference type="Proteomes" id="UP001597199"/>
    </source>
</evidence>
<gene>
    <name evidence="2" type="ORF">ACFQ41_04105</name>
</gene>
<reference evidence="3" key="1">
    <citation type="journal article" date="2019" name="Int. J. Syst. Evol. Microbiol.">
        <title>The Global Catalogue of Microorganisms (GCM) 10K type strain sequencing project: providing services to taxonomists for standard genome sequencing and annotation.</title>
        <authorList>
            <consortium name="The Broad Institute Genomics Platform"/>
            <consortium name="The Broad Institute Genome Sequencing Center for Infectious Disease"/>
            <person name="Wu L."/>
            <person name="Ma J."/>
        </authorList>
    </citation>
    <scope>NUCLEOTIDE SEQUENCE [LARGE SCALE GENOMIC DNA]</scope>
    <source>
        <strain evidence="3">CCM 9110</strain>
    </source>
</reference>
<feature type="transmembrane region" description="Helical" evidence="1">
    <location>
        <begin position="85"/>
        <end position="107"/>
    </location>
</feature>
<organism evidence="2 3">
    <name type="scientific">Lacticaseibacillus suilingensis</name>
    <dbReference type="NCBI Taxonomy" id="2799577"/>
    <lineage>
        <taxon>Bacteria</taxon>
        <taxon>Bacillati</taxon>
        <taxon>Bacillota</taxon>
        <taxon>Bacilli</taxon>
        <taxon>Lactobacillales</taxon>
        <taxon>Lactobacillaceae</taxon>
        <taxon>Lacticaseibacillus</taxon>
    </lineage>
</organism>
<keyword evidence="1" id="KW-0812">Transmembrane</keyword>
<dbReference type="Pfam" id="PF04020">
    <property type="entry name" value="Phage_holin_4_2"/>
    <property type="match status" value="1"/>
</dbReference>
<feature type="transmembrane region" description="Helical" evidence="1">
    <location>
        <begin position="7"/>
        <end position="27"/>
    </location>
</feature>
<dbReference type="InterPro" id="IPR007165">
    <property type="entry name" value="Phage_holin_4_2"/>
</dbReference>
<dbReference type="Proteomes" id="UP001597199">
    <property type="component" value="Unassembled WGS sequence"/>
</dbReference>
<dbReference type="RefSeq" id="WP_204118845.1">
    <property type="nucleotide sequence ID" value="NZ_BOLV01000008.1"/>
</dbReference>
<accession>A0ABW4BDU4</accession>
<proteinExistence type="predicted"/>
<keyword evidence="1" id="KW-1133">Transmembrane helix</keyword>
<keyword evidence="3" id="KW-1185">Reference proteome</keyword>
<evidence type="ECO:0000313" key="2">
    <source>
        <dbReference type="EMBL" id="MFD1398484.1"/>
    </source>
</evidence>
<evidence type="ECO:0000256" key="1">
    <source>
        <dbReference type="SAM" id="Phobius"/>
    </source>
</evidence>
<feature type="transmembrane region" description="Helical" evidence="1">
    <location>
        <begin position="33"/>
        <end position="51"/>
    </location>
</feature>
<comment type="caution">
    <text evidence="2">The sequence shown here is derived from an EMBL/GenBank/DDBJ whole genome shotgun (WGS) entry which is preliminary data.</text>
</comment>